<name>A0A6A6G7C3_9PEZI</name>
<feature type="domain" description="Acyl-CoA thioesterase-like N-terminal HotDog" evidence="1">
    <location>
        <begin position="23"/>
        <end position="111"/>
    </location>
</feature>
<evidence type="ECO:0000259" key="1">
    <source>
        <dbReference type="Pfam" id="PF13622"/>
    </source>
</evidence>
<dbReference type="PANTHER" id="PTHR38110">
    <property type="entry name" value="CHROMOSOME 23, WHOLE GENOME SHOTGUN SEQUENCE"/>
    <property type="match status" value="1"/>
</dbReference>
<dbReference type="PANTHER" id="PTHR38110:SF1">
    <property type="entry name" value="THIOESTERASE DOMAIN-CONTAINING PROTEIN"/>
    <property type="match status" value="1"/>
</dbReference>
<dbReference type="InterPro" id="IPR049450">
    <property type="entry name" value="ACOT8-like_C"/>
</dbReference>
<evidence type="ECO:0000313" key="4">
    <source>
        <dbReference type="Proteomes" id="UP000799538"/>
    </source>
</evidence>
<dbReference type="InterPro" id="IPR052389">
    <property type="entry name" value="Sec_Metab_Biosynth-Assoc"/>
</dbReference>
<sequence>MVSFAEGTAVKQVSSHTYEAHFHDNWCIGSVPHGGYITSCFMQVATTHFNKTLSKQNQPHTITLHLEFVRRTQIGPATFKVRDVKLGRLTSTIHIQLIQDGREEVIGYFTHTNITKEQGPTFETSWHLDPPPPPSNLSAMTSGTDSIWKERKWMPFSDFRKASANMRFFFPKKGQPQKSFADQWMAFKNGEKFTNTSLGMVADMFPQLPEAFRSETDPYSVEAEEKGIDTEAEARAKGSAKFWYPTLLLNLDVKKALPEEGVDLLFVRTRAKQIKNGRYDLEIVVMDDTGDVVALSHHVCMILPAARNLAKRTNGQTESKL</sequence>
<dbReference type="Proteomes" id="UP000799538">
    <property type="component" value="Unassembled WGS sequence"/>
</dbReference>
<evidence type="ECO:0000259" key="2">
    <source>
        <dbReference type="Pfam" id="PF20789"/>
    </source>
</evidence>
<keyword evidence="4" id="KW-1185">Reference proteome</keyword>
<accession>A0A6A6G7C3</accession>
<dbReference type="Pfam" id="PF20789">
    <property type="entry name" value="4HBT_3C"/>
    <property type="match status" value="1"/>
</dbReference>
<dbReference type="Pfam" id="PF13622">
    <property type="entry name" value="4HBT_3"/>
    <property type="match status" value="1"/>
</dbReference>
<organism evidence="3 4">
    <name type="scientific">Elsinoe ampelina</name>
    <dbReference type="NCBI Taxonomy" id="302913"/>
    <lineage>
        <taxon>Eukaryota</taxon>
        <taxon>Fungi</taxon>
        <taxon>Dikarya</taxon>
        <taxon>Ascomycota</taxon>
        <taxon>Pezizomycotina</taxon>
        <taxon>Dothideomycetes</taxon>
        <taxon>Dothideomycetidae</taxon>
        <taxon>Myriangiales</taxon>
        <taxon>Elsinoaceae</taxon>
        <taxon>Elsinoe</taxon>
    </lineage>
</organism>
<dbReference type="InterPro" id="IPR029069">
    <property type="entry name" value="HotDog_dom_sf"/>
</dbReference>
<proteinExistence type="predicted"/>
<reference evidence="4" key="1">
    <citation type="journal article" date="2020" name="Stud. Mycol.">
        <title>101 Dothideomycetes genomes: A test case for predicting lifestyles and emergence of pathogens.</title>
        <authorList>
            <person name="Haridas S."/>
            <person name="Albert R."/>
            <person name="Binder M."/>
            <person name="Bloem J."/>
            <person name="LaButti K."/>
            <person name="Salamov A."/>
            <person name="Andreopoulos B."/>
            <person name="Baker S."/>
            <person name="Barry K."/>
            <person name="Bills G."/>
            <person name="Bluhm B."/>
            <person name="Cannon C."/>
            <person name="Castanera R."/>
            <person name="Culley D."/>
            <person name="Daum C."/>
            <person name="Ezra D."/>
            <person name="Gonzalez J."/>
            <person name="Henrissat B."/>
            <person name="Kuo A."/>
            <person name="Liang C."/>
            <person name="Lipzen A."/>
            <person name="Lutzoni F."/>
            <person name="Magnuson J."/>
            <person name="Mondo S."/>
            <person name="Nolan M."/>
            <person name="Ohm R."/>
            <person name="Pangilinan J."/>
            <person name="Park H.-J."/>
            <person name="Ramirez L."/>
            <person name="Alfaro M."/>
            <person name="Sun H."/>
            <person name="Tritt A."/>
            <person name="Yoshinaga Y."/>
            <person name="Zwiers L.-H."/>
            <person name="Turgeon B."/>
            <person name="Goodwin S."/>
            <person name="Spatafora J."/>
            <person name="Crous P."/>
            <person name="Grigoriev I."/>
        </authorList>
    </citation>
    <scope>NUCLEOTIDE SEQUENCE [LARGE SCALE GENOMIC DNA]</scope>
    <source>
        <strain evidence="4">CECT 20119</strain>
    </source>
</reference>
<dbReference type="OrthoDB" id="2532955at2759"/>
<dbReference type="InterPro" id="IPR049449">
    <property type="entry name" value="TesB_ACOT8-like_N"/>
</dbReference>
<dbReference type="AlphaFoldDB" id="A0A6A6G7C3"/>
<feature type="domain" description="Acyl-CoA thioesterase-like C-terminal" evidence="2">
    <location>
        <begin position="162"/>
        <end position="302"/>
    </location>
</feature>
<evidence type="ECO:0000313" key="3">
    <source>
        <dbReference type="EMBL" id="KAF2221577.1"/>
    </source>
</evidence>
<dbReference type="InterPro" id="IPR042171">
    <property type="entry name" value="Acyl-CoA_hotdog"/>
</dbReference>
<dbReference type="Gene3D" id="2.40.160.210">
    <property type="entry name" value="Acyl-CoA thioesterase, double hotdog domain"/>
    <property type="match status" value="2"/>
</dbReference>
<dbReference type="EMBL" id="ML992510">
    <property type="protein sequence ID" value="KAF2221577.1"/>
    <property type="molecule type" value="Genomic_DNA"/>
</dbReference>
<protein>
    <submittedName>
        <fullName evidence="3">Thioesterase-like superfamily-domain-containing protein</fullName>
    </submittedName>
</protein>
<gene>
    <name evidence="3" type="ORF">BDZ85DRAFT_18676</name>
</gene>
<dbReference type="SUPFAM" id="SSF54637">
    <property type="entry name" value="Thioesterase/thiol ester dehydrase-isomerase"/>
    <property type="match status" value="2"/>
</dbReference>